<feature type="region of interest" description="Disordered" evidence="1">
    <location>
        <begin position="128"/>
        <end position="147"/>
    </location>
</feature>
<organism evidence="2 3">
    <name type="scientific">Aspergillus lucknowensis</name>
    <dbReference type="NCBI Taxonomy" id="176173"/>
    <lineage>
        <taxon>Eukaryota</taxon>
        <taxon>Fungi</taxon>
        <taxon>Dikarya</taxon>
        <taxon>Ascomycota</taxon>
        <taxon>Pezizomycotina</taxon>
        <taxon>Eurotiomycetes</taxon>
        <taxon>Eurotiomycetidae</taxon>
        <taxon>Eurotiales</taxon>
        <taxon>Aspergillaceae</taxon>
        <taxon>Aspergillus</taxon>
        <taxon>Aspergillus subgen. Nidulantes</taxon>
    </lineage>
</organism>
<name>A0ABR4LX39_9EURO</name>
<evidence type="ECO:0000256" key="1">
    <source>
        <dbReference type="SAM" id="MobiDB-lite"/>
    </source>
</evidence>
<proteinExistence type="predicted"/>
<dbReference type="Proteomes" id="UP001610432">
    <property type="component" value="Unassembled WGS sequence"/>
</dbReference>
<reference evidence="2 3" key="1">
    <citation type="submission" date="2024-07" db="EMBL/GenBank/DDBJ databases">
        <title>Section-level genome sequencing and comparative genomics of Aspergillus sections Usti and Cavernicolus.</title>
        <authorList>
            <consortium name="Lawrence Berkeley National Laboratory"/>
            <person name="Nybo J.L."/>
            <person name="Vesth T.C."/>
            <person name="Theobald S."/>
            <person name="Frisvad J.C."/>
            <person name="Larsen T.O."/>
            <person name="Kjaerboelling I."/>
            <person name="Rothschild-Mancinelli K."/>
            <person name="Lyhne E.K."/>
            <person name="Kogle M.E."/>
            <person name="Barry K."/>
            <person name="Clum A."/>
            <person name="Na H."/>
            <person name="Ledsgaard L."/>
            <person name="Lin J."/>
            <person name="Lipzen A."/>
            <person name="Kuo A."/>
            <person name="Riley R."/>
            <person name="Mondo S."/>
            <person name="Labutti K."/>
            <person name="Haridas S."/>
            <person name="Pangalinan J."/>
            <person name="Salamov A.A."/>
            <person name="Simmons B.A."/>
            <person name="Magnuson J.K."/>
            <person name="Chen J."/>
            <person name="Drula E."/>
            <person name="Henrissat B."/>
            <person name="Wiebenga A."/>
            <person name="Lubbers R.J."/>
            <person name="Gomes A.C."/>
            <person name="Macurrencykelacurrency M.R."/>
            <person name="Stajich J."/>
            <person name="Grigoriev I.V."/>
            <person name="Mortensen U.H."/>
            <person name="De Vries R.P."/>
            <person name="Baker S.E."/>
            <person name="Andersen M.R."/>
        </authorList>
    </citation>
    <scope>NUCLEOTIDE SEQUENCE [LARGE SCALE GENOMIC DNA]</scope>
    <source>
        <strain evidence="2 3">CBS 449.75</strain>
    </source>
</reference>
<dbReference type="GeneID" id="98142471"/>
<accession>A0ABR4LX39</accession>
<keyword evidence="3" id="KW-1185">Reference proteome</keyword>
<evidence type="ECO:0000313" key="2">
    <source>
        <dbReference type="EMBL" id="KAL2869108.1"/>
    </source>
</evidence>
<comment type="caution">
    <text evidence="2">The sequence shown here is derived from an EMBL/GenBank/DDBJ whole genome shotgun (WGS) entry which is preliminary data.</text>
</comment>
<sequence length="210" mass="22612">MERGIWTETEAGVFAISQHASVPRLVIGSSLIPTAVDLQGPSRRVASQVDHPFEVAPGNETLRRCTLCPEIASSSDVLPASPAQPPLLARLVLGAEPGALTKTAVLRGVAVRLNWRVGFPRAVDIRPPRLKDSRETQSSNPGGRESSLPRLVPSFWRLFLSLIDSDCGKTGEEAFMGGRMPCSCRMGPESKLREIATESRSSSSAPLLED</sequence>
<evidence type="ECO:0000313" key="3">
    <source>
        <dbReference type="Proteomes" id="UP001610432"/>
    </source>
</evidence>
<gene>
    <name evidence="2" type="ORF">BJX67DRAFT_32525</name>
</gene>
<protein>
    <submittedName>
        <fullName evidence="2">Uncharacterized protein</fullName>
    </submittedName>
</protein>
<dbReference type="EMBL" id="JBFXLQ010000011">
    <property type="protein sequence ID" value="KAL2869108.1"/>
    <property type="molecule type" value="Genomic_DNA"/>
</dbReference>
<dbReference type="RefSeq" id="XP_070888087.1">
    <property type="nucleotide sequence ID" value="XM_071027399.1"/>
</dbReference>